<dbReference type="EC" id="3.1.1.11" evidence="2"/>
<dbReference type="Proteomes" id="UP000034894">
    <property type="component" value="Unassembled WGS sequence"/>
</dbReference>
<dbReference type="PATRIC" id="fig|1618443.3.peg.393"/>
<evidence type="ECO:0000313" key="3">
    <source>
        <dbReference type="Proteomes" id="UP000034894"/>
    </source>
</evidence>
<organism evidence="2 3">
    <name type="scientific">Candidatus Gottesmanbacteria bacterium GW2011_GWA2_43_14</name>
    <dbReference type="NCBI Taxonomy" id="1618443"/>
    <lineage>
        <taxon>Bacteria</taxon>
        <taxon>Candidatus Gottesmaniibacteriota</taxon>
    </lineage>
</organism>
<keyword evidence="2" id="KW-0378">Hydrolase</keyword>
<evidence type="ECO:0000313" key="2">
    <source>
        <dbReference type="EMBL" id="KKS98403.1"/>
    </source>
</evidence>
<dbReference type="GO" id="GO:0030599">
    <property type="term" value="F:pectinesterase activity"/>
    <property type="evidence" value="ECO:0007669"/>
    <property type="project" value="UniProtKB-EC"/>
</dbReference>
<gene>
    <name evidence="2" type="ORF">UV73_C0002G0117</name>
</gene>
<accession>A0A0G1GHY5</accession>
<dbReference type="AlphaFoldDB" id="A0A0G1GHY5"/>
<name>A0A0G1GHY5_9BACT</name>
<proteinExistence type="predicted"/>
<dbReference type="EMBL" id="LCFP01000002">
    <property type="protein sequence ID" value="KKS98403.1"/>
    <property type="molecule type" value="Genomic_DNA"/>
</dbReference>
<dbReference type="STRING" id="1618443.UV73_C0002G0117"/>
<comment type="caution">
    <text evidence="2">The sequence shown here is derived from an EMBL/GenBank/DDBJ whole genome shotgun (WGS) entry which is preliminary data.</text>
</comment>
<sequence length="1061" mass="113992">MLGKRYWLSIIPLVVIVFLTGLISRSWGRQAQAQYPTIPEITSAPTPTPIIPTHIITQICKGTNVTQVVCPATGGTNRLYVVTAANRGTSTVSAVSGLGLSWTKRRTQCSANSASRMDIWTAFGSPANGNVTINYGVSVSEVVGSVSGYSGADPANPVQNWAGSNTLGQNDTTCTGGVNNTNSLLTLTSTTPNSVLFAATDARNTTIQTADPDYTQRATDFVGVRTRLYIHDRMLAVSGSDNVNHLFSGNTDWVMNGLAIRPAPQPTSSPTPTQYQIYGWLYNETNNNINRSTAASEGLIGGIGINLYGTLYNSTTSQNSQISGILGNYRFSNTIDGIYTVELLSEPANSVPYLNYTNPQMAIVAGSEVIVDFPYITITPTYQPGTPTPTPPGGGLPENTPTPTLSGIAPTAQVTPTSAIEPPTECQTLPTPDLQSPEHDVCLNFKPDFSAYVEDPNGDNVWAHFFLSNGLDVNGNSVIPSGDSVWTPGEMELNQTESFWWSAITQSSSCPDSGQAPSRLLSLDYTPPEPPDPPVCTLDYQNYVTGESFFTCTWFETVSEGCANTVNYHPYFWTSTGESWDPGWIGDQTSITVVVEDGQELYAEVATQDSAGNISEKSDTGGSFTAPRINYGNTPTPGGPTAVPPSPTVTPTPTLGAWLQILGGDIYQPVINQPVPSGKYFLDLLPTPVENPYSAGLIWSNSGSGNYGLGSSAPIDWEVPGTFTNAYSFSYYWESLKNKAKSVNNNVIGVINAPAEVTPAPLAISNLAVNDMANAVDWHIKSNLQTGDTQFGDRTYVLNSIPAEFLGAAWVQSANDSRAYTTEPLVTFEVNIDVTAYVAHESTITPKPAWLSGWTDTGFYLVNSENIPKNFRLYAKEFPAGTVTVGTNGATGKSMYTVIVLPNVSAPTPTPEGSGDLDEQNSVYAYLGSGLYTLDPSFDGNRTAGPDVTVMLVSGTMEISDNFSLADPEDIVVFIVNGYIQIGANVSRIPGLYISSQTISIASSDLPIIIDGMLYAKRFNFARTFIDQNIPTYQFIYQPGYLVKLLPFLGRSRVNWQDLSP</sequence>
<feature type="region of interest" description="Disordered" evidence="1">
    <location>
        <begin position="382"/>
        <end position="410"/>
    </location>
</feature>
<evidence type="ECO:0000256" key="1">
    <source>
        <dbReference type="SAM" id="MobiDB-lite"/>
    </source>
</evidence>
<protein>
    <submittedName>
        <fullName evidence="2">Pectinesterase, pectinesterase</fullName>
        <ecNumber evidence="2">3.1.1.11</ecNumber>
    </submittedName>
</protein>
<reference evidence="2 3" key="1">
    <citation type="journal article" date="2015" name="Nature">
        <title>rRNA introns, odd ribosomes, and small enigmatic genomes across a large radiation of phyla.</title>
        <authorList>
            <person name="Brown C.T."/>
            <person name="Hug L.A."/>
            <person name="Thomas B.C."/>
            <person name="Sharon I."/>
            <person name="Castelle C.J."/>
            <person name="Singh A."/>
            <person name="Wilkins M.J."/>
            <person name="Williams K.H."/>
            <person name="Banfield J.F."/>
        </authorList>
    </citation>
    <scope>NUCLEOTIDE SEQUENCE [LARGE SCALE GENOMIC DNA]</scope>
</reference>